<evidence type="ECO:0000256" key="2">
    <source>
        <dbReference type="ARBA" id="ARBA00022475"/>
    </source>
</evidence>
<keyword evidence="2" id="KW-1003">Cell membrane</keyword>
<sequence>ETGTDPSKVIIHFRGNTMGSSFNGLVGLIILALDIWAIINVLKSGAETGKKILWVLLIVLLPVVGLIIWAILGPRGNVRI</sequence>
<organism evidence="8 9">
    <name type="scientific">Pseudomonas syringae pv. actinidiae</name>
    <dbReference type="NCBI Taxonomy" id="103796"/>
    <lineage>
        <taxon>Bacteria</taxon>
        <taxon>Pseudomonadati</taxon>
        <taxon>Pseudomonadota</taxon>
        <taxon>Gammaproteobacteria</taxon>
        <taxon>Pseudomonadales</taxon>
        <taxon>Pseudomonadaceae</taxon>
        <taxon>Pseudomonas</taxon>
        <taxon>Pseudomonas syringae</taxon>
    </lineage>
</organism>
<evidence type="ECO:0000256" key="6">
    <source>
        <dbReference type="SAM" id="Phobius"/>
    </source>
</evidence>
<evidence type="ECO:0000256" key="3">
    <source>
        <dbReference type="ARBA" id="ARBA00022692"/>
    </source>
</evidence>
<feature type="transmembrane region" description="Helical" evidence="6">
    <location>
        <begin position="22"/>
        <end position="42"/>
    </location>
</feature>
<proteinExistence type="predicted"/>
<evidence type="ECO:0000259" key="7">
    <source>
        <dbReference type="Pfam" id="PF13396"/>
    </source>
</evidence>
<keyword evidence="5 6" id="KW-0472">Membrane</keyword>
<protein>
    <recommendedName>
        <fullName evidence="7">Cardiolipin synthase N-terminal domain-containing protein</fullName>
    </recommendedName>
</protein>
<evidence type="ECO:0000313" key="9">
    <source>
        <dbReference type="Proteomes" id="UP000273140"/>
    </source>
</evidence>
<evidence type="ECO:0000256" key="4">
    <source>
        <dbReference type="ARBA" id="ARBA00022989"/>
    </source>
</evidence>
<feature type="transmembrane region" description="Helical" evidence="6">
    <location>
        <begin position="54"/>
        <end position="72"/>
    </location>
</feature>
<dbReference type="GO" id="GO:0005886">
    <property type="term" value="C:plasma membrane"/>
    <property type="evidence" value="ECO:0007669"/>
    <property type="project" value="UniProtKB-SubCell"/>
</dbReference>
<comment type="subcellular location">
    <subcellularLocation>
        <location evidence="1">Cell membrane</location>
        <topology evidence="1">Multi-pass membrane protein</topology>
    </subcellularLocation>
</comment>
<dbReference type="EMBL" id="RBRB01000420">
    <property type="protein sequence ID" value="RMQ24051.1"/>
    <property type="molecule type" value="Genomic_DNA"/>
</dbReference>
<keyword evidence="3 6" id="KW-0812">Transmembrane</keyword>
<evidence type="ECO:0000256" key="1">
    <source>
        <dbReference type="ARBA" id="ARBA00004651"/>
    </source>
</evidence>
<feature type="domain" description="Cardiolipin synthase N-terminal" evidence="7">
    <location>
        <begin position="32"/>
        <end position="74"/>
    </location>
</feature>
<dbReference type="InterPro" id="IPR027379">
    <property type="entry name" value="CLS_N"/>
</dbReference>
<evidence type="ECO:0000256" key="5">
    <source>
        <dbReference type="ARBA" id="ARBA00023136"/>
    </source>
</evidence>
<accession>A0A3M4K5L6</accession>
<reference evidence="8 9" key="1">
    <citation type="submission" date="2018-08" db="EMBL/GenBank/DDBJ databases">
        <title>Recombination of ecologically and evolutionarily significant loci maintains genetic cohesion in the Pseudomonas syringae species complex.</title>
        <authorList>
            <person name="Dillon M."/>
            <person name="Thakur S."/>
            <person name="Almeida R.N.D."/>
            <person name="Weir B.S."/>
            <person name="Guttman D.S."/>
        </authorList>
    </citation>
    <scope>NUCLEOTIDE SEQUENCE [LARGE SCALE GENOMIC DNA]</scope>
    <source>
        <strain evidence="8 9">ICMP 19074</strain>
    </source>
</reference>
<evidence type="ECO:0000313" key="8">
    <source>
        <dbReference type="EMBL" id="RMQ24051.1"/>
    </source>
</evidence>
<dbReference type="Pfam" id="PF13396">
    <property type="entry name" value="PLDc_N"/>
    <property type="match status" value="1"/>
</dbReference>
<name>A0A3M4K5L6_PSESF</name>
<comment type="caution">
    <text evidence="8">The sequence shown here is derived from an EMBL/GenBank/DDBJ whole genome shotgun (WGS) entry which is preliminary data.</text>
</comment>
<dbReference type="Proteomes" id="UP000273140">
    <property type="component" value="Unassembled WGS sequence"/>
</dbReference>
<gene>
    <name evidence="8" type="ORF">ALQ07_01469</name>
</gene>
<dbReference type="AlphaFoldDB" id="A0A3M4K5L6"/>
<feature type="non-terminal residue" evidence="8">
    <location>
        <position position="1"/>
    </location>
</feature>
<keyword evidence="4 6" id="KW-1133">Transmembrane helix</keyword>